<feature type="compositionally biased region" description="Polar residues" evidence="1">
    <location>
        <begin position="169"/>
        <end position="181"/>
    </location>
</feature>
<sequence>MPKEPQRGFFSLFPSAGSTIAAVGLLVPTKMMALAEISNNIAGSVRTTGNSEEGNGTCLTSHIWAERKADFKPPPSLLQSMLKNTTETGDVGQFSIKPTPIPYPTTRRVSQRRKFPDTRARPRVSTLTSLQPCPGQHRGSEQSSEEYVPFRPYTGTSPSSVISLYQGESQKSFGGSSQNASRDYRSYPGKQGSPTTYKISNQPSLASLRAHRELTRSPLAYPMKLRRPGYRPSSPALSDFNGSECRTNIRLDRGTKFATSSPLSMQAKDRMPSTHFRGFSRSIPSHINPPSAFIPKLGRTQWKASAPTRVPTPNRLKCQPTARAATQDQRARSVPTVPTCSHQSPSPKPLYYDYTEAFEEESDSRSPAVSVDSLFERPIPEDCPVHYELDAKTVNDSIEILALGSASADSSVGSTYSANGDLPLQATRGIPMQTLQNGEIEASSPIEGCLSGCRSELSAPPVDVDEKESEEELPALSEPSQQNLLVGCSSVSKDSDAGGVSSPNSSHTARGMVSSNSFLQFSSRRSCPPTDSLKYSFPKAEGAQEGQADIGDDSQAQWKNGSLNFCHLDLDDKTTCTSDSYGIRVLSSDSLVETQYAGIYAPVPERGLTSQSHPNKYSRILSIDENSPELAELVGKSGVAETRRSADRTGEDIESAEVVINSPRASSSIRRFSEQASPSLAATGSLTTSNPISLPDRDEDHQRVLSELIRQSLLWEYTHSNASSGHTENYGDGNVSQHLLQDSFSGAPAGNLTQTLSALMRDPAIVPINHKILASHDNGRPGVVKEKSNAESIKRLSRLPGNPSFRSFKPPDPLRSIHIPCVFSPLVIGRGDAALAANTEPSLSAYTGQCVHNDEGEELAVPRYKLKMRAKRDSTASPVNSRPWNLDASYPWDDQPSQVELRLPEPSRLHQQPVAKSRFKMKSSRASLLNEGTVRVKKQAVSSETGTTQQASKPIDLFRSPKLGRRGKSGLSALGTSSIGSLPNKLRIRDAVNDRPSTSGKANLIPPLSSLEFTEARSFFSDDSSQKVRKGSLRERLSYLKAMAIRNSSSEEGKGVDRGLADAATGKSRIHGQSSPQSAGATVGMSNLKYVRSKMVEKIKVWWQRGEERIRALGEMVKSKGHKSSSQNADLYHGA</sequence>
<feature type="region of interest" description="Disordered" evidence="1">
    <location>
        <begin position="521"/>
        <end position="554"/>
    </location>
</feature>
<feature type="region of interest" description="Disordered" evidence="1">
    <location>
        <begin position="939"/>
        <end position="976"/>
    </location>
</feature>
<proteinExistence type="predicted"/>
<reference evidence="2 3" key="1">
    <citation type="submission" date="2019-09" db="EMBL/GenBank/DDBJ databases">
        <title>The hologenome of the rock-dwelling lichen Lasallia pustulata.</title>
        <authorList>
            <person name="Greshake Tzovaras B."/>
            <person name="Segers F."/>
            <person name="Bicker A."/>
            <person name="Dal Grande F."/>
            <person name="Otte J."/>
            <person name="Hankeln T."/>
            <person name="Schmitt I."/>
            <person name="Ebersberger I."/>
        </authorList>
    </citation>
    <scope>NUCLEOTIDE SEQUENCE [LARGE SCALE GENOMIC DNA]</scope>
    <source>
        <strain evidence="2">A1-1</strain>
    </source>
</reference>
<name>A0A5M8PWG8_9LECA</name>
<feature type="compositionally biased region" description="Acidic residues" evidence="1">
    <location>
        <begin position="463"/>
        <end position="473"/>
    </location>
</feature>
<feature type="region of interest" description="Disordered" evidence="1">
    <location>
        <begin position="457"/>
        <end position="480"/>
    </location>
</feature>
<dbReference type="Proteomes" id="UP000324767">
    <property type="component" value="Unassembled WGS sequence"/>
</dbReference>
<protein>
    <submittedName>
        <fullName evidence="2">Uncharacterized protein</fullName>
    </submittedName>
</protein>
<feature type="region of interest" description="Disordered" evidence="1">
    <location>
        <begin position="667"/>
        <end position="698"/>
    </location>
</feature>
<feature type="region of interest" description="Disordered" evidence="1">
    <location>
        <begin position="169"/>
        <end position="200"/>
    </location>
</feature>
<evidence type="ECO:0000313" key="3">
    <source>
        <dbReference type="Proteomes" id="UP000324767"/>
    </source>
</evidence>
<evidence type="ECO:0000313" key="2">
    <source>
        <dbReference type="EMBL" id="KAA6413055.1"/>
    </source>
</evidence>
<feature type="compositionally biased region" description="Polar residues" evidence="1">
    <location>
        <begin position="667"/>
        <end position="692"/>
    </location>
</feature>
<feature type="region of interest" description="Disordered" evidence="1">
    <location>
        <begin position="492"/>
        <end position="511"/>
    </location>
</feature>
<feature type="region of interest" description="Disordered" evidence="1">
    <location>
        <begin position="89"/>
        <end position="153"/>
    </location>
</feature>
<evidence type="ECO:0000256" key="1">
    <source>
        <dbReference type="SAM" id="MobiDB-lite"/>
    </source>
</evidence>
<organism evidence="2 3">
    <name type="scientific">Lasallia pustulata</name>
    <dbReference type="NCBI Taxonomy" id="136370"/>
    <lineage>
        <taxon>Eukaryota</taxon>
        <taxon>Fungi</taxon>
        <taxon>Dikarya</taxon>
        <taxon>Ascomycota</taxon>
        <taxon>Pezizomycotina</taxon>
        <taxon>Lecanoromycetes</taxon>
        <taxon>OSLEUM clade</taxon>
        <taxon>Umbilicariomycetidae</taxon>
        <taxon>Umbilicariales</taxon>
        <taxon>Umbilicariaceae</taxon>
        <taxon>Lasallia</taxon>
    </lineage>
</organism>
<feature type="region of interest" description="Disordered" evidence="1">
    <location>
        <begin position="1115"/>
        <end position="1135"/>
    </location>
</feature>
<feature type="compositionally biased region" description="Polar residues" evidence="1">
    <location>
        <begin position="336"/>
        <end position="345"/>
    </location>
</feature>
<accession>A0A5M8PWG8</accession>
<dbReference type="AlphaFoldDB" id="A0A5M8PWG8"/>
<dbReference type="OrthoDB" id="4156126at2759"/>
<feature type="compositionally biased region" description="Polar residues" evidence="1">
    <location>
        <begin position="501"/>
        <end position="511"/>
    </location>
</feature>
<dbReference type="EMBL" id="VXIT01000004">
    <property type="protein sequence ID" value="KAA6413055.1"/>
    <property type="molecule type" value="Genomic_DNA"/>
</dbReference>
<feature type="compositionally biased region" description="Polar residues" evidence="1">
    <location>
        <begin position="940"/>
        <end position="952"/>
    </location>
</feature>
<gene>
    <name evidence="2" type="ORF">FRX48_02798</name>
</gene>
<feature type="region of interest" description="Disordered" evidence="1">
    <location>
        <begin position="305"/>
        <end position="346"/>
    </location>
</feature>
<comment type="caution">
    <text evidence="2">The sequence shown here is derived from an EMBL/GenBank/DDBJ whole genome shotgun (WGS) entry which is preliminary data.</text>
</comment>